<dbReference type="KEGG" id="cbw:RR42_s2412"/>
<dbReference type="STRING" id="68895.RR42_s2412"/>
<accession>A0A0C4YPM2</accession>
<organism evidence="2 3">
    <name type="scientific">Cupriavidus basilensis</name>
    <dbReference type="NCBI Taxonomy" id="68895"/>
    <lineage>
        <taxon>Bacteria</taxon>
        <taxon>Pseudomonadati</taxon>
        <taxon>Pseudomonadota</taxon>
        <taxon>Betaproteobacteria</taxon>
        <taxon>Burkholderiales</taxon>
        <taxon>Burkholderiaceae</taxon>
        <taxon>Cupriavidus</taxon>
    </lineage>
</organism>
<dbReference type="EMBL" id="CP010537">
    <property type="protein sequence ID" value="AJG23994.1"/>
    <property type="molecule type" value="Genomic_DNA"/>
</dbReference>
<dbReference type="Pfam" id="PF13519">
    <property type="entry name" value="VWA_2"/>
    <property type="match status" value="1"/>
</dbReference>
<gene>
    <name evidence="2" type="ORF">RR42_s2412</name>
</gene>
<keyword evidence="3" id="KW-1185">Reference proteome</keyword>
<dbReference type="AlphaFoldDB" id="A0A0C4YPM2"/>
<feature type="domain" description="VWFA" evidence="1">
    <location>
        <begin position="37"/>
        <end position="141"/>
    </location>
</feature>
<dbReference type="InterPro" id="IPR036465">
    <property type="entry name" value="vWFA_dom_sf"/>
</dbReference>
<dbReference type="PANTHER" id="PTHR35023">
    <property type="entry name" value="CHELATASE-RELATED"/>
    <property type="match status" value="1"/>
</dbReference>
<evidence type="ECO:0000313" key="3">
    <source>
        <dbReference type="Proteomes" id="UP000031843"/>
    </source>
</evidence>
<dbReference type="InterPro" id="IPR002035">
    <property type="entry name" value="VWF_A"/>
</dbReference>
<reference evidence="2 3" key="1">
    <citation type="journal article" date="2015" name="Genome Announc.">
        <title>Complete Genome Sequence of Cupriavidus basilensis 4G11, Isolated from the Oak Ridge Field Research Center Site.</title>
        <authorList>
            <person name="Ray J."/>
            <person name="Waters R.J."/>
            <person name="Skerker J.M."/>
            <person name="Kuehl J.V."/>
            <person name="Price M.N."/>
            <person name="Huang J."/>
            <person name="Chakraborty R."/>
            <person name="Arkin A.P."/>
            <person name="Deutschbauer A."/>
        </authorList>
    </citation>
    <scope>NUCLEOTIDE SEQUENCE [LARGE SCALE GENOMIC DNA]</scope>
    <source>
        <strain evidence="2">4G11</strain>
    </source>
</reference>
<dbReference type="SUPFAM" id="SSF53300">
    <property type="entry name" value="vWA-like"/>
    <property type="match status" value="1"/>
</dbReference>
<proteinExistence type="predicted"/>
<evidence type="ECO:0000259" key="1">
    <source>
        <dbReference type="Pfam" id="PF13519"/>
    </source>
</evidence>
<evidence type="ECO:0000313" key="2">
    <source>
        <dbReference type="EMBL" id="AJG23994.1"/>
    </source>
</evidence>
<sequence length="190" mass="21009">MRIHWTQTLAAKGSQPFAPSHLRWRAQQAHAGVLHCFVLDCSASMLHGRQLALAKGVLLRLLQRAYQARAEVALVCFAAGRAEVRLQPARARPWSEAWIRPIAGGGGTPLSLGMARAGQLLAHAARRRPAQQRWLWLLSDGRSTEQPPRPPWADAVMVVDFERQAVALGRCRQLARGWEGEYLVADALMG</sequence>
<protein>
    <submittedName>
        <fullName evidence="2">ChlD component of cobalt chelatase involved in B12 biosynthesis</fullName>
    </submittedName>
</protein>
<dbReference type="Gene3D" id="3.40.50.410">
    <property type="entry name" value="von Willebrand factor, type A domain"/>
    <property type="match status" value="1"/>
</dbReference>
<dbReference type="PANTHER" id="PTHR35023:SF1">
    <property type="entry name" value="MG-PROTOPORPHYRIN IX CHELATASE"/>
    <property type="match status" value="1"/>
</dbReference>
<name>A0A0C4YPM2_9BURK</name>
<dbReference type="Proteomes" id="UP000031843">
    <property type="component" value="Chromosome secondary"/>
</dbReference>
<dbReference type="InterPro" id="IPR052989">
    <property type="entry name" value="Mg-chelatase_DI-like"/>
</dbReference>
<dbReference type="RefSeq" id="WP_236702094.1">
    <property type="nucleotide sequence ID" value="NZ_CP010537.1"/>
</dbReference>